<dbReference type="EMBL" id="MXAN01000049">
    <property type="protein sequence ID" value="OPH36487.1"/>
    <property type="molecule type" value="Genomic_DNA"/>
</dbReference>
<dbReference type="RefSeq" id="WP_062498509.1">
    <property type="nucleotide sequence ID" value="NZ_MXAN01000049.1"/>
</dbReference>
<organism evidence="1 2">
    <name type="scientific">Moraxella lacunata</name>
    <dbReference type="NCBI Taxonomy" id="477"/>
    <lineage>
        <taxon>Bacteria</taxon>
        <taxon>Pseudomonadati</taxon>
        <taxon>Pseudomonadota</taxon>
        <taxon>Gammaproteobacteria</taxon>
        <taxon>Moraxellales</taxon>
        <taxon>Moraxellaceae</taxon>
        <taxon>Moraxella</taxon>
    </lineage>
</organism>
<reference evidence="2" key="1">
    <citation type="submission" date="2017-03" db="EMBL/GenBank/DDBJ databases">
        <title>Draft genome sequence of Moraxella equi CCUG 4950T type strain.</title>
        <authorList>
            <person name="Salva-Serra F."/>
            <person name="Engstrom-Jakobsson H."/>
            <person name="Thorell K."/>
            <person name="Jaen-Luchoro D."/>
            <person name="Gonzales-Siles L."/>
            <person name="Karlsson R."/>
            <person name="Yazdan S."/>
            <person name="Boulund F."/>
            <person name="Johnning A."/>
            <person name="Engstrand L."/>
            <person name="Kristiansson E."/>
            <person name="Moore E."/>
        </authorList>
    </citation>
    <scope>NUCLEOTIDE SEQUENCE [LARGE SCALE GENOMIC DNA]</scope>
    <source>
        <strain evidence="2">CCUG 4441</strain>
    </source>
</reference>
<evidence type="ECO:0000313" key="2">
    <source>
        <dbReference type="Proteomes" id="UP000191025"/>
    </source>
</evidence>
<proteinExistence type="predicted"/>
<gene>
    <name evidence="1" type="ORF">B5J94_07075</name>
</gene>
<protein>
    <submittedName>
        <fullName evidence="1">Uncharacterized protein</fullName>
    </submittedName>
</protein>
<evidence type="ECO:0000313" key="1">
    <source>
        <dbReference type="EMBL" id="OPH36487.1"/>
    </source>
</evidence>
<sequence>MVYRDLSSFANKKRQQRELSALVTIIDFDKMIAKSVQSVNSPVLSLSFVAVKPPTSGGGYKATP</sequence>
<dbReference type="Proteomes" id="UP000191025">
    <property type="component" value="Unassembled WGS sequence"/>
</dbReference>
<accession>A0A1V4GV43</accession>
<name>A0A1V4GV43_MORLA</name>
<comment type="caution">
    <text evidence="1">The sequence shown here is derived from an EMBL/GenBank/DDBJ whole genome shotgun (WGS) entry which is preliminary data.</text>
</comment>
<dbReference type="AlphaFoldDB" id="A0A1V4GV43"/>